<name>A0ABX5LFJ4_9MICO</name>
<reference evidence="6 7" key="1">
    <citation type="submission" date="2018-03" db="EMBL/GenBank/DDBJ databases">
        <title>Genomic Encyclopedia of Type Strains, Phase III (KMG-III): the genomes of soil and plant-associated and newly described type strains.</title>
        <authorList>
            <person name="Whitman W."/>
        </authorList>
    </citation>
    <scope>NUCLEOTIDE SEQUENCE [LARGE SCALE GENOMIC DNA]</scope>
    <source>
        <strain evidence="6 7">VKM Ac-1602</strain>
    </source>
</reference>
<dbReference type="CDD" id="cd02856">
    <property type="entry name" value="E_set_GDE_Isoamylase_N"/>
    <property type="match status" value="1"/>
</dbReference>
<dbReference type="InterPro" id="IPR017853">
    <property type="entry name" value="GH"/>
</dbReference>
<dbReference type="InterPro" id="IPR004193">
    <property type="entry name" value="Glyco_hydro_13_N"/>
</dbReference>
<dbReference type="InterPro" id="IPR011837">
    <property type="entry name" value="Glycogen_debranch_GlgX"/>
</dbReference>
<evidence type="ECO:0000313" key="7">
    <source>
        <dbReference type="Proteomes" id="UP000245674"/>
    </source>
</evidence>
<dbReference type="EMBL" id="QGDV01000002">
    <property type="protein sequence ID" value="PWJ66135.1"/>
    <property type="molecule type" value="Genomic_DNA"/>
</dbReference>
<evidence type="ECO:0000313" key="6">
    <source>
        <dbReference type="EMBL" id="PWJ66135.1"/>
    </source>
</evidence>
<keyword evidence="7" id="KW-1185">Reference proteome</keyword>
<dbReference type="SUPFAM" id="SSF51011">
    <property type="entry name" value="Glycosyl hydrolase domain"/>
    <property type="match status" value="1"/>
</dbReference>
<organism evidence="6 7">
    <name type="scientific">Rathayibacter iranicus NCPPB 2253 = VKM Ac-1602</name>
    <dbReference type="NCBI Taxonomy" id="1328868"/>
    <lineage>
        <taxon>Bacteria</taxon>
        <taxon>Bacillati</taxon>
        <taxon>Actinomycetota</taxon>
        <taxon>Actinomycetes</taxon>
        <taxon>Micrococcales</taxon>
        <taxon>Microbacteriaceae</taxon>
        <taxon>Rathayibacter</taxon>
    </lineage>
</organism>
<comment type="similarity">
    <text evidence="1">Belongs to the glycosyl hydrolase 13 family.</text>
</comment>
<dbReference type="Pfam" id="PF02922">
    <property type="entry name" value="CBM_48"/>
    <property type="match status" value="1"/>
</dbReference>
<feature type="region of interest" description="Disordered" evidence="4">
    <location>
        <begin position="517"/>
        <end position="546"/>
    </location>
</feature>
<feature type="region of interest" description="Disordered" evidence="4">
    <location>
        <begin position="782"/>
        <end position="803"/>
    </location>
</feature>
<evidence type="ECO:0000256" key="4">
    <source>
        <dbReference type="SAM" id="MobiDB-lite"/>
    </source>
</evidence>
<dbReference type="Pfam" id="PF00128">
    <property type="entry name" value="Alpha-amylase"/>
    <property type="match status" value="2"/>
</dbReference>
<dbReference type="PANTHER" id="PTHR43002">
    <property type="entry name" value="GLYCOGEN DEBRANCHING ENZYME"/>
    <property type="match status" value="1"/>
</dbReference>
<protein>
    <submittedName>
        <fullName evidence="6">Glycogen operon protein</fullName>
    </submittedName>
</protein>
<accession>A0ABX5LFJ4</accession>
<evidence type="ECO:0000256" key="1">
    <source>
        <dbReference type="ARBA" id="ARBA00008061"/>
    </source>
</evidence>
<feature type="compositionally biased region" description="Low complexity" evidence="4">
    <location>
        <begin position="793"/>
        <end position="803"/>
    </location>
</feature>
<feature type="region of interest" description="Disordered" evidence="4">
    <location>
        <begin position="1"/>
        <end position="51"/>
    </location>
</feature>
<keyword evidence="3" id="KW-0326">Glycosidase</keyword>
<dbReference type="NCBIfam" id="TIGR02100">
    <property type="entry name" value="glgX_debranch"/>
    <property type="match status" value="1"/>
</dbReference>
<dbReference type="Gene3D" id="2.60.40.1180">
    <property type="entry name" value="Golgi alpha-mannosidase II"/>
    <property type="match status" value="1"/>
</dbReference>
<evidence type="ECO:0000256" key="2">
    <source>
        <dbReference type="ARBA" id="ARBA00022801"/>
    </source>
</evidence>
<dbReference type="InterPro" id="IPR014756">
    <property type="entry name" value="Ig_E-set"/>
</dbReference>
<dbReference type="Proteomes" id="UP000245674">
    <property type="component" value="Unassembled WGS sequence"/>
</dbReference>
<dbReference type="InterPro" id="IPR006047">
    <property type="entry name" value="GH13_cat_dom"/>
</dbReference>
<dbReference type="SUPFAM" id="SSF81296">
    <property type="entry name" value="E set domains"/>
    <property type="match status" value="1"/>
</dbReference>
<dbReference type="SMART" id="SM00642">
    <property type="entry name" value="Aamy"/>
    <property type="match status" value="1"/>
</dbReference>
<proteinExistence type="inferred from homology"/>
<dbReference type="Gene3D" id="2.60.40.10">
    <property type="entry name" value="Immunoglobulins"/>
    <property type="match status" value="1"/>
</dbReference>
<gene>
    <name evidence="6" type="ORF">B0H03_102283</name>
</gene>
<dbReference type="SUPFAM" id="SSF51445">
    <property type="entry name" value="(Trans)glycosidases"/>
    <property type="match status" value="1"/>
</dbReference>
<evidence type="ECO:0000259" key="5">
    <source>
        <dbReference type="SMART" id="SM00642"/>
    </source>
</evidence>
<dbReference type="CDD" id="cd11326">
    <property type="entry name" value="AmyAc_Glg_debranch"/>
    <property type="match status" value="1"/>
</dbReference>
<dbReference type="Gene3D" id="3.20.20.80">
    <property type="entry name" value="Glycosidases"/>
    <property type="match status" value="1"/>
</dbReference>
<comment type="caution">
    <text evidence="6">The sequence shown here is derived from an EMBL/GenBank/DDBJ whole genome shotgun (WGS) entry which is preliminary data.</text>
</comment>
<evidence type="ECO:0000256" key="3">
    <source>
        <dbReference type="ARBA" id="ARBA00023295"/>
    </source>
</evidence>
<keyword evidence="2" id="KW-0378">Hydrolase</keyword>
<dbReference type="InterPro" id="IPR013783">
    <property type="entry name" value="Ig-like_fold"/>
</dbReference>
<feature type="compositionally biased region" description="Polar residues" evidence="4">
    <location>
        <begin position="1"/>
        <end position="18"/>
    </location>
</feature>
<dbReference type="InterPro" id="IPR044505">
    <property type="entry name" value="GlgX_Isoamylase_N_E_set"/>
</dbReference>
<sequence>MNADQQENARQSLATVGSRSDAEVPDHHPRRRASADRTSASPGLPEHDPLRSLVETWPGTAYPLGATFDGSGTNFALFSEIAERVELCLFDDDGVETRVEVLESDAYVWHCYLPQVQPGQRYGFRIHGPYDPAAGHRCNPNKLLLDPYAKAVAGEIDWDQSLFSYTFGDPDSRNDEDSAAHMMMGVVINPFFDWAGDRRPRTSYDSTVIYEAHVKGLTRSHPEVPEDLRGTYAGVAHPAVIDHLKHLGVTAIELMPVHQFVNDSTLMEKGLSNYWGYNTIGFFAPQNTYASTAGQGQQVQEFKSMVKALHAAGIEVILDVVYNHTAEGNHLGPTLSFRGIDNEAYYRLVDDDRRYYMDYTGTGNTLNVRHPHSLQLIMDSLRYWVTEMRVDGFRFDLASALAREFYDVDRLSTFFELVQQDPVVSQVKLIAEPWDVGPGGYQVGNFPPQWTEWNGKYRDTVRDFWRGEPSTLGEFASRLTGSADLYARSGRYPVASINFVTAHDGFTLRDLVSYNEKHNDANGENGNDGESHNRSWNHGAEGPTDDPHVLALRARQQRNFLATMLISQGVPMILHGDELGRTQDGNNNTYAQDSELTWIDWTHADRPLLEFTAALIRLRAEHPTFRRMRFFDGRPVLRGTGEPLPDIVWFTPAGTEMTPSDWDSGLGRSVGMYLNGNGIRERDERGRPVTDDSFLLYFNADDVDVEFAIPSDEYALQWSVLVDTAGAEADSIPRPAGAMLTVQAKSLVILQEHSAPEPEVDHSVAASLASLAATSAIPIVTSTGHTSPHAESTDSATAASTGV</sequence>
<dbReference type="InterPro" id="IPR013780">
    <property type="entry name" value="Glyco_hydro_b"/>
</dbReference>
<feature type="domain" description="Glycosyl hydrolase family 13 catalytic" evidence="5">
    <location>
        <begin position="211"/>
        <end position="619"/>
    </location>
</feature>